<organism evidence="2 3">
    <name type="scientific">Steinernema carpocapsae</name>
    <name type="common">Entomopathogenic nematode</name>
    <dbReference type="NCBI Taxonomy" id="34508"/>
    <lineage>
        <taxon>Eukaryota</taxon>
        <taxon>Metazoa</taxon>
        <taxon>Ecdysozoa</taxon>
        <taxon>Nematoda</taxon>
        <taxon>Chromadorea</taxon>
        <taxon>Rhabditida</taxon>
        <taxon>Tylenchina</taxon>
        <taxon>Panagrolaimomorpha</taxon>
        <taxon>Strongyloidoidea</taxon>
        <taxon>Steinernematidae</taxon>
        <taxon>Steinernema</taxon>
    </lineage>
</organism>
<feature type="region of interest" description="Disordered" evidence="1">
    <location>
        <begin position="46"/>
        <end position="76"/>
    </location>
</feature>
<sequence>MSTRMSPNTGHTFRSHVWPNISTSTERILLIFGSFDASRVHDPSCLPKPKPKLAWPEATPKPKPKNRGTILTTPIVFPSPRTPKTTFTLNLDIPLKAYPEMSTRMSPNTGHTFRSHVWPNISTSTERILLIFGSFDASPR</sequence>
<reference evidence="2 3" key="2">
    <citation type="journal article" date="2019" name="G3 (Bethesda)">
        <title>Hybrid Assembly of the Genome of the Entomopathogenic Nematode Steinernema carpocapsae Identifies the X-Chromosome.</title>
        <authorList>
            <person name="Serra L."/>
            <person name="Macchietto M."/>
            <person name="Macias-Munoz A."/>
            <person name="McGill C.J."/>
            <person name="Rodriguez I.M."/>
            <person name="Rodriguez B."/>
            <person name="Murad R."/>
            <person name="Mortazavi A."/>
        </authorList>
    </citation>
    <scope>NUCLEOTIDE SEQUENCE [LARGE SCALE GENOMIC DNA]</scope>
    <source>
        <strain evidence="2 3">ALL</strain>
    </source>
</reference>
<name>A0A4U8UHB4_STECR</name>
<comment type="caution">
    <text evidence="2">The sequence shown here is derived from an EMBL/GenBank/DDBJ whole genome shotgun (WGS) entry which is preliminary data.</text>
</comment>
<proteinExistence type="predicted"/>
<evidence type="ECO:0000313" key="2">
    <source>
        <dbReference type="EMBL" id="TMS32126.1"/>
    </source>
</evidence>
<accession>A0A4U8UHB4</accession>
<dbReference type="EMBL" id="AZBU02000001">
    <property type="protein sequence ID" value="TMS32126.1"/>
    <property type="molecule type" value="Genomic_DNA"/>
</dbReference>
<gene>
    <name evidence="2" type="ORF">L596_000011</name>
</gene>
<evidence type="ECO:0000313" key="3">
    <source>
        <dbReference type="Proteomes" id="UP000298663"/>
    </source>
</evidence>
<dbReference type="AlphaFoldDB" id="A0A4U8UHB4"/>
<keyword evidence="3" id="KW-1185">Reference proteome</keyword>
<dbReference type="Proteomes" id="UP000298663">
    <property type="component" value="Unassembled WGS sequence"/>
</dbReference>
<evidence type="ECO:0000256" key="1">
    <source>
        <dbReference type="SAM" id="MobiDB-lite"/>
    </source>
</evidence>
<reference evidence="2 3" key="1">
    <citation type="journal article" date="2015" name="Genome Biol.">
        <title>Comparative genomics of Steinernema reveals deeply conserved gene regulatory networks.</title>
        <authorList>
            <person name="Dillman A.R."/>
            <person name="Macchietto M."/>
            <person name="Porter C.F."/>
            <person name="Rogers A."/>
            <person name="Williams B."/>
            <person name="Antoshechkin I."/>
            <person name="Lee M.M."/>
            <person name="Goodwin Z."/>
            <person name="Lu X."/>
            <person name="Lewis E.E."/>
            <person name="Goodrich-Blair H."/>
            <person name="Stock S.P."/>
            <person name="Adams B.J."/>
            <person name="Sternberg P.W."/>
            <person name="Mortazavi A."/>
        </authorList>
    </citation>
    <scope>NUCLEOTIDE SEQUENCE [LARGE SCALE GENOMIC DNA]</scope>
    <source>
        <strain evidence="2 3">ALL</strain>
    </source>
</reference>
<protein>
    <submittedName>
        <fullName evidence="2">Uncharacterized protein</fullName>
    </submittedName>
</protein>